<sequence>MSSLLLLVIFCLPAITVAQEGMWTTLYSGALQTGERFDTHDYQPDLATLGFDDKTTSVCAAGIWILYEHHDYNSGGFGAITPVVSDSGCIDLPTDMIGKVSSVRQAGSPSDPARSSLTLYSYTNYRSTEFYMTRDWPNLGAFNDEAYSAILTGSQPWTVYTYENYQGSGTCLQPEQEVMVDGELVGVGLFPTYSELGSSGSIRSVRQGCD</sequence>
<feature type="chain" id="PRO_5042200185" evidence="1">
    <location>
        <begin position="19"/>
        <end position="210"/>
    </location>
</feature>
<protein>
    <submittedName>
        <fullName evidence="2">Uncharacterized protein</fullName>
    </submittedName>
</protein>
<dbReference type="Gene3D" id="2.60.20.10">
    <property type="entry name" value="Crystallins"/>
    <property type="match status" value="2"/>
</dbReference>
<keyword evidence="3" id="KW-1185">Reference proteome</keyword>
<accession>A0AAE1QFR5</accession>
<evidence type="ECO:0000313" key="3">
    <source>
        <dbReference type="Proteomes" id="UP001292094"/>
    </source>
</evidence>
<dbReference type="InterPro" id="IPR011024">
    <property type="entry name" value="G_crystallin-like"/>
</dbReference>
<keyword evidence="1" id="KW-0732">Signal</keyword>
<proteinExistence type="predicted"/>
<dbReference type="AlphaFoldDB" id="A0AAE1QFR5"/>
<dbReference type="Proteomes" id="UP001292094">
    <property type="component" value="Unassembled WGS sequence"/>
</dbReference>
<evidence type="ECO:0000256" key="1">
    <source>
        <dbReference type="SAM" id="SignalP"/>
    </source>
</evidence>
<feature type="signal peptide" evidence="1">
    <location>
        <begin position="1"/>
        <end position="18"/>
    </location>
</feature>
<reference evidence="2" key="1">
    <citation type="submission" date="2023-11" db="EMBL/GenBank/DDBJ databases">
        <title>Genome assemblies of two species of porcelain crab, Petrolisthes cinctipes and Petrolisthes manimaculis (Anomura: Porcellanidae).</title>
        <authorList>
            <person name="Angst P."/>
        </authorList>
    </citation>
    <scope>NUCLEOTIDE SEQUENCE</scope>
    <source>
        <strain evidence="2">PB745_02</strain>
        <tissue evidence="2">Gill</tissue>
    </source>
</reference>
<name>A0AAE1QFR5_9EUCA</name>
<organism evidence="2 3">
    <name type="scientific">Petrolisthes manimaculis</name>
    <dbReference type="NCBI Taxonomy" id="1843537"/>
    <lineage>
        <taxon>Eukaryota</taxon>
        <taxon>Metazoa</taxon>
        <taxon>Ecdysozoa</taxon>
        <taxon>Arthropoda</taxon>
        <taxon>Crustacea</taxon>
        <taxon>Multicrustacea</taxon>
        <taxon>Malacostraca</taxon>
        <taxon>Eumalacostraca</taxon>
        <taxon>Eucarida</taxon>
        <taxon>Decapoda</taxon>
        <taxon>Pleocyemata</taxon>
        <taxon>Anomura</taxon>
        <taxon>Galatheoidea</taxon>
        <taxon>Porcellanidae</taxon>
        <taxon>Petrolisthes</taxon>
    </lineage>
</organism>
<dbReference type="SUPFAM" id="SSF49695">
    <property type="entry name" value="gamma-Crystallin-like"/>
    <property type="match status" value="1"/>
</dbReference>
<gene>
    <name evidence="2" type="ORF">Pmani_003856</name>
</gene>
<dbReference type="EMBL" id="JAWZYT010000274">
    <property type="protein sequence ID" value="KAK4325571.1"/>
    <property type="molecule type" value="Genomic_DNA"/>
</dbReference>
<comment type="caution">
    <text evidence="2">The sequence shown here is derived from an EMBL/GenBank/DDBJ whole genome shotgun (WGS) entry which is preliminary data.</text>
</comment>
<evidence type="ECO:0000313" key="2">
    <source>
        <dbReference type="EMBL" id="KAK4325571.1"/>
    </source>
</evidence>